<feature type="chain" id="PRO_5046818902" evidence="2">
    <location>
        <begin position="41"/>
        <end position="415"/>
    </location>
</feature>
<dbReference type="EC" id="2.4.-.-" evidence="4"/>
<evidence type="ECO:0000313" key="4">
    <source>
        <dbReference type="EMBL" id="MBY9074548.1"/>
    </source>
</evidence>
<feature type="region of interest" description="Disordered" evidence="1">
    <location>
        <begin position="275"/>
        <end position="383"/>
    </location>
</feature>
<comment type="caution">
    <text evidence="4">The sequence shown here is derived from an EMBL/GenBank/DDBJ whole genome shotgun (WGS) entry which is preliminary data.</text>
</comment>
<evidence type="ECO:0000313" key="5">
    <source>
        <dbReference type="Proteomes" id="UP000754710"/>
    </source>
</evidence>
<reference evidence="4 5" key="1">
    <citation type="submission" date="2021-08" db="EMBL/GenBank/DDBJ databases">
        <title>Nocardioides bacterium WL0053 sp. nov., isolated from the sediment.</title>
        <authorList>
            <person name="Wang L."/>
            <person name="Zhang D."/>
            <person name="Zhang A."/>
        </authorList>
    </citation>
    <scope>NUCLEOTIDE SEQUENCE [LARGE SCALE GENOMIC DNA]</scope>
    <source>
        <strain evidence="4 5">WL0053</strain>
    </source>
</reference>
<name>A0ABS7RHN3_9ACTN</name>
<feature type="compositionally biased region" description="Basic and acidic residues" evidence="1">
    <location>
        <begin position="371"/>
        <end position="380"/>
    </location>
</feature>
<gene>
    <name evidence="4" type="ORF">K1X13_06920</name>
</gene>
<dbReference type="Proteomes" id="UP000754710">
    <property type="component" value="Unassembled WGS sequence"/>
</dbReference>
<feature type="domain" description="Transglycosylase SLT" evidence="3">
    <location>
        <begin position="180"/>
        <end position="220"/>
    </location>
</feature>
<dbReference type="GO" id="GO:0016757">
    <property type="term" value="F:glycosyltransferase activity"/>
    <property type="evidence" value="ECO:0007669"/>
    <property type="project" value="UniProtKB-KW"/>
</dbReference>
<sequence>MSHKAHKRLSSWQKATALVPLALLSGAWTTSLAVTSSATAATDGPSRLPDGTTVPTEALEAPASVSQPGSIAPGVPEGGGASIIASSSTNGIPSAALAAYQRAEQVINAADPGCNLSWQLVAAIGRVESDHGRYGGNTLTDEGKSTPGIYGIPLDGSNGTAEIRDSDAGRFDDDQVYDRAVGPMQFIPGTWAVVGVDGDGDGTRDPQDIDDAALATAVYLCSGDEDLATYGGQKAAVYRYNHSSEYVDLVISIMNAYLDGDFSSVPNGIAAPTVFSPSTPSAVGAPAGTRGGKTGGKGTAGGGSTSGSSGGSGGGTVGDNGGDGGGSTPDGGTDEVAPDPVPEEPTKDPVESTKDAVEDTVKDTTGTVEDTTDKVTKPTDEATGGTLSYAEAEAQCIAEGVLALNLDACIADKLG</sequence>
<accession>A0ABS7RHN3</accession>
<dbReference type="InterPro" id="IPR031304">
    <property type="entry name" value="SLT_2"/>
</dbReference>
<feature type="signal peptide" evidence="2">
    <location>
        <begin position="1"/>
        <end position="40"/>
    </location>
</feature>
<feature type="compositionally biased region" description="Gly residues" evidence="1">
    <location>
        <begin position="289"/>
        <end position="329"/>
    </location>
</feature>
<evidence type="ECO:0000259" key="3">
    <source>
        <dbReference type="Pfam" id="PF13406"/>
    </source>
</evidence>
<proteinExistence type="predicted"/>
<keyword evidence="4" id="KW-0808">Transferase</keyword>
<dbReference type="RefSeq" id="WP_221024212.1">
    <property type="nucleotide sequence ID" value="NZ_JAIEZQ010000001.1"/>
</dbReference>
<feature type="compositionally biased region" description="Basic and acidic residues" evidence="1">
    <location>
        <begin position="344"/>
        <end position="362"/>
    </location>
</feature>
<dbReference type="InterPro" id="IPR023346">
    <property type="entry name" value="Lysozyme-like_dom_sf"/>
</dbReference>
<keyword evidence="5" id="KW-1185">Reference proteome</keyword>
<dbReference type="CDD" id="cd13399">
    <property type="entry name" value="Slt35-like"/>
    <property type="match status" value="1"/>
</dbReference>
<dbReference type="EMBL" id="JAIEZQ010000001">
    <property type="protein sequence ID" value="MBY9074548.1"/>
    <property type="molecule type" value="Genomic_DNA"/>
</dbReference>
<organism evidence="4 5">
    <name type="scientific">Nocardioides jiangsuensis</name>
    <dbReference type="NCBI Taxonomy" id="2866161"/>
    <lineage>
        <taxon>Bacteria</taxon>
        <taxon>Bacillati</taxon>
        <taxon>Actinomycetota</taxon>
        <taxon>Actinomycetes</taxon>
        <taxon>Propionibacteriales</taxon>
        <taxon>Nocardioidaceae</taxon>
        <taxon>Nocardioides</taxon>
    </lineage>
</organism>
<evidence type="ECO:0000256" key="2">
    <source>
        <dbReference type="SAM" id="SignalP"/>
    </source>
</evidence>
<protein>
    <submittedName>
        <fullName evidence="4">Lytic murein transglycosylase</fullName>
        <ecNumber evidence="4">2.4.-.-</ecNumber>
    </submittedName>
</protein>
<keyword evidence="2" id="KW-0732">Signal</keyword>
<dbReference type="SUPFAM" id="SSF53955">
    <property type="entry name" value="Lysozyme-like"/>
    <property type="match status" value="1"/>
</dbReference>
<dbReference type="PANTHER" id="PTHR30163">
    <property type="entry name" value="MEMBRANE-BOUND LYTIC MUREIN TRANSGLYCOSYLASE B"/>
    <property type="match status" value="1"/>
</dbReference>
<dbReference type="Pfam" id="PF13406">
    <property type="entry name" value="SLT_2"/>
    <property type="match status" value="1"/>
</dbReference>
<dbReference type="PANTHER" id="PTHR30163:SF8">
    <property type="entry name" value="LYTIC MUREIN TRANSGLYCOSYLASE"/>
    <property type="match status" value="1"/>
</dbReference>
<evidence type="ECO:0000256" key="1">
    <source>
        <dbReference type="SAM" id="MobiDB-lite"/>
    </source>
</evidence>
<keyword evidence="4" id="KW-0328">Glycosyltransferase</keyword>
<dbReference type="InterPro" id="IPR043426">
    <property type="entry name" value="MltB-like"/>
</dbReference>
<dbReference type="Gene3D" id="1.10.530.10">
    <property type="match status" value="1"/>
</dbReference>